<proteinExistence type="predicted"/>
<organism evidence="1 2">
    <name type="scientific">Cuscuta campestris</name>
    <dbReference type="NCBI Taxonomy" id="132261"/>
    <lineage>
        <taxon>Eukaryota</taxon>
        <taxon>Viridiplantae</taxon>
        <taxon>Streptophyta</taxon>
        <taxon>Embryophyta</taxon>
        <taxon>Tracheophyta</taxon>
        <taxon>Spermatophyta</taxon>
        <taxon>Magnoliopsida</taxon>
        <taxon>eudicotyledons</taxon>
        <taxon>Gunneridae</taxon>
        <taxon>Pentapetalae</taxon>
        <taxon>asterids</taxon>
        <taxon>lamiids</taxon>
        <taxon>Solanales</taxon>
        <taxon>Convolvulaceae</taxon>
        <taxon>Cuscuteae</taxon>
        <taxon>Cuscuta</taxon>
        <taxon>Cuscuta subgen. Grammica</taxon>
        <taxon>Cuscuta sect. Cleistogrammica</taxon>
    </lineage>
</organism>
<gene>
    <name evidence="1" type="ORF">CCAM_LOCUS28796</name>
</gene>
<reference evidence="1 2" key="1">
    <citation type="submission" date="2018-04" db="EMBL/GenBank/DDBJ databases">
        <authorList>
            <person name="Vogel A."/>
        </authorList>
    </citation>
    <scope>NUCLEOTIDE SEQUENCE [LARGE SCALE GENOMIC DNA]</scope>
</reference>
<evidence type="ECO:0000313" key="1">
    <source>
        <dbReference type="EMBL" id="VFQ87020.1"/>
    </source>
</evidence>
<accession>A0A484ME26</accession>
<evidence type="ECO:0000313" key="2">
    <source>
        <dbReference type="Proteomes" id="UP000595140"/>
    </source>
</evidence>
<keyword evidence="2" id="KW-1185">Reference proteome</keyword>
<dbReference type="EMBL" id="OOIL02003312">
    <property type="protein sequence ID" value="VFQ87020.1"/>
    <property type="molecule type" value="Genomic_DNA"/>
</dbReference>
<protein>
    <submittedName>
        <fullName evidence="1">Uncharacterized protein</fullName>
    </submittedName>
</protein>
<dbReference type="AlphaFoldDB" id="A0A484ME26"/>
<dbReference type="Proteomes" id="UP000595140">
    <property type="component" value="Unassembled WGS sequence"/>
</dbReference>
<name>A0A484ME26_9ASTE</name>
<sequence>MKCCDEVVKHKWRYHSIQMVVGDDETVTPQVMAPMGLHVLSLSISFRRLAVYGVYAPTDCLMRAIMLQNSANNG</sequence>